<reference evidence="12 13" key="1">
    <citation type="submission" date="2017-03" db="EMBL/GenBank/DDBJ databases">
        <authorList>
            <person name="Afonso C.L."/>
            <person name="Miller P.J."/>
            <person name="Scott M.A."/>
            <person name="Spackman E."/>
            <person name="Goraichik I."/>
            <person name="Dimitrov K.M."/>
            <person name="Suarez D.L."/>
            <person name="Swayne D.E."/>
        </authorList>
    </citation>
    <scope>NUCLEOTIDE SEQUENCE [LARGE SCALE GENOMIC DNA]</scope>
    <source>
        <strain evidence="12 13">CECT 8367</strain>
    </source>
</reference>
<feature type="transmembrane region" description="Helical" evidence="9">
    <location>
        <begin position="50"/>
        <end position="72"/>
    </location>
</feature>
<dbReference type="InterPro" id="IPR055348">
    <property type="entry name" value="DctQ"/>
</dbReference>
<dbReference type="Proteomes" id="UP000240624">
    <property type="component" value="Unassembled WGS sequence"/>
</dbReference>
<comment type="subcellular location">
    <subcellularLocation>
        <location evidence="1 9">Cell inner membrane</location>
        <topology evidence="1 9">Multi-pass membrane protein</topology>
    </subcellularLocation>
</comment>
<evidence type="ECO:0000313" key="11">
    <source>
        <dbReference type="EMBL" id="PSK87958.1"/>
    </source>
</evidence>
<feature type="transmembrane region" description="Helical" evidence="9">
    <location>
        <begin position="7"/>
        <end position="30"/>
    </location>
</feature>
<dbReference type="GO" id="GO:0022857">
    <property type="term" value="F:transmembrane transporter activity"/>
    <property type="evidence" value="ECO:0007669"/>
    <property type="project" value="UniProtKB-UniRule"/>
</dbReference>
<dbReference type="GO" id="GO:0015740">
    <property type="term" value="P:C4-dicarboxylate transport"/>
    <property type="evidence" value="ECO:0007669"/>
    <property type="project" value="TreeGrafter"/>
</dbReference>
<keyword evidence="14" id="KW-1185">Reference proteome</keyword>
<evidence type="ECO:0000259" key="10">
    <source>
        <dbReference type="Pfam" id="PF04290"/>
    </source>
</evidence>
<accession>A0A1X6Z1N5</accession>
<comment type="similarity">
    <text evidence="8 9">Belongs to the TRAP transporter small permease family.</text>
</comment>
<evidence type="ECO:0000256" key="8">
    <source>
        <dbReference type="ARBA" id="ARBA00038436"/>
    </source>
</evidence>
<dbReference type="Pfam" id="PF04290">
    <property type="entry name" value="DctQ"/>
    <property type="match status" value="1"/>
</dbReference>
<evidence type="ECO:0000256" key="9">
    <source>
        <dbReference type="RuleBase" id="RU369079"/>
    </source>
</evidence>
<evidence type="ECO:0000256" key="1">
    <source>
        <dbReference type="ARBA" id="ARBA00004429"/>
    </source>
</evidence>
<keyword evidence="7 9" id="KW-0472">Membrane</keyword>
<keyword evidence="2 9" id="KW-0813">Transport</keyword>
<dbReference type="EMBL" id="FWFY01000003">
    <property type="protein sequence ID" value="SLN37321.1"/>
    <property type="molecule type" value="Genomic_DNA"/>
</dbReference>
<keyword evidence="5 9" id="KW-0812">Transmembrane</keyword>
<dbReference type="OrthoDB" id="6385730at2"/>
<evidence type="ECO:0000256" key="5">
    <source>
        <dbReference type="ARBA" id="ARBA00022692"/>
    </source>
</evidence>
<evidence type="ECO:0000256" key="6">
    <source>
        <dbReference type="ARBA" id="ARBA00022989"/>
    </source>
</evidence>
<feature type="transmembrane region" description="Helical" evidence="9">
    <location>
        <begin position="84"/>
        <end position="104"/>
    </location>
</feature>
<dbReference type="RefSeq" id="WP_085895866.1">
    <property type="nucleotide sequence ID" value="NZ_CAXPGX010000036.1"/>
</dbReference>
<reference evidence="11 14" key="2">
    <citation type="submission" date="2018-03" db="EMBL/GenBank/DDBJ databases">
        <title>Genomic Encyclopedia of Archaeal and Bacterial Type Strains, Phase II (KMG-II): from individual species to whole genera.</title>
        <authorList>
            <person name="Goeker M."/>
        </authorList>
    </citation>
    <scope>NUCLEOTIDE SEQUENCE [LARGE SCALE GENOMIC DNA]</scope>
    <source>
        <strain evidence="11 14">DSM 29956</strain>
    </source>
</reference>
<evidence type="ECO:0000256" key="7">
    <source>
        <dbReference type="ARBA" id="ARBA00023136"/>
    </source>
</evidence>
<evidence type="ECO:0000256" key="3">
    <source>
        <dbReference type="ARBA" id="ARBA00022475"/>
    </source>
</evidence>
<evidence type="ECO:0000313" key="14">
    <source>
        <dbReference type="Proteomes" id="UP000240624"/>
    </source>
</evidence>
<protein>
    <recommendedName>
        <fullName evidence="9">TRAP transporter small permease protein</fullName>
    </recommendedName>
</protein>
<sequence>MLSRIESFLLNLAAAAVIGLGLLITTSVVLRATLNSGIPDTINMVRELMVAAIVLPLAATAAARGNIVVEVLSERLPPRTQDWLVVLGSLIGLLALAPLIWAGWNEAVHTLQSGSYFFGQLSLPKWPGRVIFLFGVSFCWLRLAIQMVGDIRTIRSGGRVLVDPSKHSPHEEV</sequence>
<keyword evidence="6 9" id="KW-1133">Transmembrane helix</keyword>
<evidence type="ECO:0000313" key="12">
    <source>
        <dbReference type="EMBL" id="SLN37321.1"/>
    </source>
</evidence>
<evidence type="ECO:0000256" key="2">
    <source>
        <dbReference type="ARBA" id="ARBA00022448"/>
    </source>
</evidence>
<keyword evidence="3" id="KW-1003">Cell membrane</keyword>
<evidence type="ECO:0000256" key="4">
    <source>
        <dbReference type="ARBA" id="ARBA00022519"/>
    </source>
</evidence>
<dbReference type="EMBL" id="PYGB01000002">
    <property type="protein sequence ID" value="PSK87958.1"/>
    <property type="molecule type" value="Genomic_DNA"/>
</dbReference>
<dbReference type="Proteomes" id="UP000193495">
    <property type="component" value="Unassembled WGS sequence"/>
</dbReference>
<dbReference type="InterPro" id="IPR007387">
    <property type="entry name" value="TRAP_DctQ"/>
</dbReference>
<evidence type="ECO:0000313" key="13">
    <source>
        <dbReference type="Proteomes" id="UP000193495"/>
    </source>
</evidence>
<proteinExistence type="inferred from homology"/>
<dbReference type="PANTHER" id="PTHR35011:SF2">
    <property type="entry name" value="2,3-DIKETO-L-GULONATE TRAP TRANSPORTER SMALL PERMEASE PROTEIN YIAM"/>
    <property type="match status" value="1"/>
</dbReference>
<name>A0A1X6Z1N5_9RHOB</name>
<organism evidence="12 13">
    <name type="scientific">Limimaricola soesokkakensis</name>
    <dbReference type="NCBI Taxonomy" id="1343159"/>
    <lineage>
        <taxon>Bacteria</taxon>
        <taxon>Pseudomonadati</taxon>
        <taxon>Pseudomonadota</taxon>
        <taxon>Alphaproteobacteria</taxon>
        <taxon>Rhodobacterales</taxon>
        <taxon>Paracoccaceae</taxon>
        <taxon>Limimaricola</taxon>
    </lineage>
</organism>
<keyword evidence="4 9" id="KW-0997">Cell inner membrane</keyword>
<feature type="domain" description="Tripartite ATP-independent periplasmic transporters DctQ component" evidence="10">
    <location>
        <begin position="22"/>
        <end position="152"/>
    </location>
</feature>
<dbReference type="PANTHER" id="PTHR35011">
    <property type="entry name" value="2,3-DIKETO-L-GULONATE TRAP TRANSPORTER SMALL PERMEASE PROTEIN YIAM"/>
    <property type="match status" value="1"/>
</dbReference>
<gene>
    <name evidence="11" type="ORF">CLV79_102450</name>
    <name evidence="12" type="ORF">LOS8367_01532</name>
</gene>
<dbReference type="AlphaFoldDB" id="A0A1X6Z1N5"/>
<comment type="function">
    <text evidence="9">Part of the tripartite ATP-independent periplasmic (TRAP) transport system.</text>
</comment>
<dbReference type="GO" id="GO:0005886">
    <property type="term" value="C:plasma membrane"/>
    <property type="evidence" value="ECO:0007669"/>
    <property type="project" value="UniProtKB-SubCell"/>
</dbReference>
<comment type="subunit">
    <text evidence="9">The complex comprises the extracytoplasmic solute receptor protein and the two transmembrane proteins.</text>
</comment>
<feature type="transmembrane region" description="Helical" evidence="9">
    <location>
        <begin position="126"/>
        <end position="145"/>
    </location>
</feature>